<dbReference type="RefSeq" id="WP_053939196.1">
    <property type="nucleotide sequence ID" value="NZ_LAQT01000030.1"/>
</dbReference>
<keyword evidence="5" id="KW-1185">Reference proteome</keyword>
<evidence type="ECO:0000259" key="3">
    <source>
        <dbReference type="Pfam" id="PF03364"/>
    </source>
</evidence>
<sequence length="193" mass="20528">MKLLSSALCMLMLCAPVAFAADAGASQPEAHVTKNGDTVELDTQFSVPVSREIAWGVLTDFEHMTAFIPNLASSKILEKNGNVWKVEQTGKVAAGLFHVNYDSVRELTLTPQSEIKAHTVGGDSGAMESVSTLSEKNGETVVSYRAQWTPSSSLVGSLGAGSAKSQLQRQFAAMEHEMLKRAGKATASEPASR</sequence>
<evidence type="ECO:0000256" key="2">
    <source>
        <dbReference type="SAM" id="SignalP"/>
    </source>
</evidence>
<evidence type="ECO:0000313" key="5">
    <source>
        <dbReference type="Proteomes" id="UP000037939"/>
    </source>
</evidence>
<comment type="similarity">
    <text evidence="1">Belongs to the ribosome association toxin RatA family.</text>
</comment>
<dbReference type="InterPro" id="IPR023393">
    <property type="entry name" value="START-like_dom_sf"/>
</dbReference>
<organism evidence="4 5">
    <name type="scientific">Amantichitinum ursilacus</name>
    <dbReference type="NCBI Taxonomy" id="857265"/>
    <lineage>
        <taxon>Bacteria</taxon>
        <taxon>Pseudomonadati</taxon>
        <taxon>Pseudomonadota</taxon>
        <taxon>Betaproteobacteria</taxon>
        <taxon>Neisseriales</taxon>
        <taxon>Chitinibacteraceae</taxon>
        <taxon>Amantichitinum</taxon>
    </lineage>
</organism>
<dbReference type="Pfam" id="PF03364">
    <property type="entry name" value="Polyketide_cyc"/>
    <property type="match status" value="1"/>
</dbReference>
<proteinExistence type="inferred from homology"/>
<comment type="caution">
    <text evidence="4">The sequence shown here is derived from an EMBL/GenBank/DDBJ whole genome shotgun (WGS) entry which is preliminary data.</text>
</comment>
<dbReference type="EMBL" id="LAQT01000030">
    <property type="protein sequence ID" value="KPC50301.1"/>
    <property type="molecule type" value="Genomic_DNA"/>
</dbReference>
<accession>A0A0N0GLW4</accession>
<evidence type="ECO:0000313" key="4">
    <source>
        <dbReference type="EMBL" id="KPC50301.1"/>
    </source>
</evidence>
<dbReference type="STRING" id="857265.WG78_18060"/>
<reference evidence="4 5" key="1">
    <citation type="submission" date="2015-07" db="EMBL/GenBank/DDBJ databases">
        <title>Draft genome sequence of the Amantichitinum ursilacus IGB-41, a new chitin-degrading bacterium.</title>
        <authorList>
            <person name="Kirstahler P."/>
            <person name="Guenther M."/>
            <person name="Grumaz C."/>
            <person name="Rupp S."/>
            <person name="Zibek S."/>
            <person name="Sohn K."/>
        </authorList>
    </citation>
    <scope>NUCLEOTIDE SEQUENCE [LARGE SCALE GENOMIC DNA]</scope>
    <source>
        <strain evidence="4 5">IGB-41</strain>
    </source>
</reference>
<protein>
    <submittedName>
        <fullName evidence="4">Polyketide cyclase / dehydrase and lipid transport</fullName>
    </submittedName>
</protein>
<feature type="domain" description="Coenzyme Q-binding protein COQ10 START" evidence="3">
    <location>
        <begin position="47"/>
        <end position="167"/>
    </location>
</feature>
<gene>
    <name evidence="4" type="ORF">WG78_18060</name>
</gene>
<keyword evidence="2" id="KW-0732">Signal</keyword>
<dbReference type="OrthoDB" id="8592441at2"/>
<feature type="signal peptide" evidence="2">
    <location>
        <begin position="1"/>
        <end position="20"/>
    </location>
</feature>
<dbReference type="SUPFAM" id="SSF55961">
    <property type="entry name" value="Bet v1-like"/>
    <property type="match status" value="1"/>
</dbReference>
<dbReference type="Proteomes" id="UP000037939">
    <property type="component" value="Unassembled WGS sequence"/>
</dbReference>
<evidence type="ECO:0000256" key="1">
    <source>
        <dbReference type="ARBA" id="ARBA00008918"/>
    </source>
</evidence>
<dbReference type="Gene3D" id="3.30.530.20">
    <property type="match status" value="1"/>
</dbReference>
<dbReference type="AlphaFoldDB" id="A0A0N0GLW4"/>
<feature type="chain" id="PRO_5005849650" evidence="2">
    <location>
        <begin position="21"/>
        <end position="193"/>
    </location>
</feature>
<dbReference type="InterPro" id="IPR005031">
    <property type="entry name" value="COQ10_START"/>
</dbReference>
<name>A0A0N0GLW4_9NEIS</name>